<accession>A0A6L6U4V3</accession>
<dbReference type="GO" id="GO:0005509">
    <property type="term" value="F:calcium ion binding"/>
    <property type="evidence" value="ECO:0007669"/>
    <property type="project" value="InterPro"/>
</dbReference>
<dbReference type="EMBL" id="WOWS01000001">
    <property type="protein sequence ID" value="MUU77090.1"/>
    <property type="molecule type" value="Genomic_DNA"/>
</dbReference>
<evidence type="ECO:0000259" key="2">
    <source>
        <dbReference type="Pfam" id="PF20597"/>
    </source>
</evidence>
<feature type="domain" description="Choice-of-anchor A" evidence="2">
    <location>
        <begin position="32"/>
        <end position="323"/>
    </location>
</feature>
<evidence type="ECO:0000256" key="1">
    <source>
        <dbReference type="ARBA" id="ARBA00022729"/>
    </source>
</evidence>
<dbReference type="NCBIfam" id="TIGR04215">
    <property type="entry name" value="choice_anch_A"/>
    <property type="match status" value="1"/>
</dbReference>
<protein>
    <submittedName>
        <fullName evidence="3">Choice-of-anchor A family protein</fullName>
    </submittedName>
</protein>
<dbReference type="RefSeq" id="WP_157361529.1">
    <property type="nucleotide sequence ID" value="NZ_WOWS01000001.1"/>
</dbReference>
<proteinExistence type="predicted"/>
<dbReference type="PANTHER" id="PTHR10199">
    <property type="entry name" value="THROMBOSPONDIN"/>
    <property type="match status" value="1"/>
</dbReference>
<keyword evidence="4" id="KW-1185">Reference proteome</keyword>
<dbReference type="NCBIfam" id="TIGR04183">
    <property type="entry name" value="Por_Secre_tail"/>
    <property type="match status" value="1"/>
</dbReference>
<comment type="caution">
    <text evidence="3">The sequence shown here is derived from an EMBL/GenBank/DDBJ whole genome shotgun (WGS) entry which is preliminary data.</text>
</comment>
<dbReference type="AlphaFoldDB" id="A0A6L6U4V3"/>
<dbReference type="SUPFAM" id="SSF103647">
    <property type="entry name" value="TSP type-3 repeat"/>
    <property type="match status" value="4"/>
</dbReference>
<dbReference type="InterPro" id="IPR026588">
    <property type="entry name" value="Choice_anch_A"/>
</dbReference>
<organism evidence="3 4">
    <name type="scientific">Winogradskyella endarachnes</name>
    <dbReference type="NCBI Taxonomy" id="2681965"/>
    <lineage>
        <taxon>Bacteria</taxon>
        <taxon>Pseudomonadati</taxon>
        <taxon>Bacteroidota</taxon>
        <taxon>Flavobacteriia</taxon>
        <taxon>Flavobacteriales</taxon>
        <taxon>Flavobacteriaceae</taxon>
        <taxon>Winogradskyella</taxon>
    </lineage>
</organism>
<name>A0A6L6U4V3_9FLAO</name>
<dbReference type="Pfam" id="PF20597">
    <property type="entry name" value="pAdhesive_15"/>
    <property type="match status" value="1"/>
</dbReference>
<dbReference type="InterPro" id="IPR026444">
    <property type="entry name" value="Secre_tail"/>
</dbReference>
<sequence>MELKKLLFSLVVGCSCFSVTNYIEAQTNPINPTEAATNFNIFTSGDAIAIRTETEGSWAVGGDFTLDGTINIFGGVNYYNQDTQPTALVVAGKINYNSGQLQILQNNYVKIGDLSTSSIFEVDQNNVATNTRITALGGNFDSTPRIALATQQTSNSIAENPQVDFSSAFIEFISISDYLGTLPTNTTWTASEYNYGKLWIDLIPNETNIINLTVAEFNALSEIKFNNQVPSTDAPFIINITDSANGNEVIIDSWPNIVGSPLSYAPYILINFPDITSTITYTGGAQIYGTIYAPEARFNNRSNFNIDGQIIVEMFEQNSGEVHPYIFDSTIDIPDDSTPEEICDGIDNNGDGVVDEGFADTDGDGVADCVDNCVDTYNPDQIDEDNNGIGDTCEVQEPEEICDGIDNNGDGVVDEGFADTDGDGVADCVDNCVDTYNPDQIDEDNNGIGDTCEVQEPEEICDGIDNNGDGVVDEGFADTDGDGVADCVDNCVDTYNPDQLDVDGNGIGDACEVQELEWFCDGLDNDGDGLIDEGYTDTDGDGVADCIDNCLETFNPDQLDENNNYIGDVCEGAFEGAGRAAHSLEVYPLPFKGILNLKYTSNIDANATIEIFNIQGNLLKRIENSINKSANIIKVDLTDAVIGNQVLFVRLTTTEGVIYKKVISN</sequence>
<dbReference type="PANTHER" id="PTHR10199:SF110">
    <property type="entry name" value="TSP C-TERMINAL DOMAIN-CONTAINING PROTEIN"/>
    <property type="match status" value="1"/>
</dbReference>
<evidence type="ECO:0000313" key="3">
    <source>
        <dbReference type="EMBL" id="MUU77090.1"/>
    </source>
</evidence>
<reference evidence="3 4" key="1">
    <citation type="submission" date="2019-12" db="EMBL/GenBank/DDBJ databases">
        <authorList>
            <person name="Li J."/>
        </authorList>
    </citation>
    <scope>NUCLEOTIDE SEQUENCE [LARGE SCALE GENOMIC DNA]</scope>
    <source>
        <strain evidence="3 4">HL2-2</strain>
    </source>
</reference>
<gene>
    <name evidence="3" type="ORF">GN138_01415</name>
</gene>
<dbReference type="Proteomes" id="UP000478208">
    <property type="component" value="Unassembled WGS sequence"/>
</dbReference>
<dbReference type="Gene3D" id="4.10.1080.10">
    <property type="entry name" value="TSP type-3 repeat"/>
    <property type="match status" value="2"/>
</dbReference>
<dbReference type="PROSITE" id="PS51257">
    <property type="entry name" value="PROKAR_LIPOPROTEIN"/>
    <property type="match status" value="1"/>
</dbReference>
<evidence type="ECO:0000313" key="4">
    <source>
        <dbReference type="Proteomes" id="UP000478208"/>
    </source>
</evidence>
<dbReference type="InterPro" id="IPR028974">
    <property type="entry name" value="TSP_type-3_rpt"/>
</dbReference>
<keyword evidence="1" id="KW-0732">Signal</keyword>